<protein>
    <recommendedName>
        <fullName evidence="2">EF-hand domain-containing protein</fullName>
    </recommendedName>
</protein>
<keyword evidence="4" id="KW-1185">Reference proteome</keyword>
<feature type="domain" description="EF-hand" evidence="2">
    <location>
        <begin position="26"/>
        <end position="61"/>
    </location>
</feature>
<dbReference type="InterPro" id="IPR002048">
    <property type="entry name" value="EF_hand_dom"/>
</dbReference>
<dbReference type="Gene3D" id="1.10.238.10">
    <property type="entry name" value="EF-hand"/>
    <property type="match status" value="1"/>
</dbReference>
<gene>
    <name evidence="3" type="ORF">V6N11_075953</name>
</gene>
<dbReference type="InterPro" id="IPR011992">
    <property type="entry name" value="EF-hand-dom_pair"/>
</dbReference>
<name>A0ABR2Q4T4_9ROSI</name>
<evidence type="ECO:0000259" key="2">
    <source>
        <dbReference type="PROSITE" id="PS50222"/>
    </source>
</evidence>
<reference evidence="3 4" key="1">
    <citation type="journal article" date="2024" name="G3 (Bethesda)">
        <title>Genome assembly of Hibiscus sabdariffa L. provides insights into metabolisms of medicinal natural products.</title>
        <authorList>
            <person name="Kim T."/>
        </authorList>
    </citation>
    <scope>NUCLEOTIDE SEQUENCE [LARGE SCALE GENOMIC DNA]</scope>
    <source>
        <strain evidence="3">TK-2024</strain>
        <tissue evidence="3">Old leaves</tissue>
    </source>
</reference>
<dbReference type="PROSITE" id="PS50222">
    <property type="entry name" value="EF_HAND_2"/>
    <property type="match status" value="1"/>
</dbReference>
<evidence type="ECO:0000313" key="4">
    <source>
        <dbReference type="Proteomes" id="UP001396334"/>
    </source>
</evidence>
<proteinExistence type="predicted"/>
<organism evidence="3 4">
    <name type="scientific">Hibiscus sabdariffa</name>
    <name type="common">roselle</name>
    <dbReference type="NCBI Taxonomy" id="183260"/>
    <lineage>
        <taxon>Eukaryota</taxon>
        <taxon>Viridiplantae</taxon>
        <taxon>Streptophyta</taxon>
        <taxon>Embryophyta</taxon>
        <taxon>Tracheophyta</taxon>
        <taxon>Spermatophyta</taxon>
        <taxon>Magnoliopsida</taxon>
        <taxon>eudicotyledons</taxon>
        <taxon>Gunneridae</taxon>
        <taxon>Pentapetalae</taxon>
        <taxon>rosids</taxon>
        <taxon>malvids</taxon>
        <taxon>Malvales</taxon>
        <taxon>Malvaceae</taxon>
        <taxon>Malvoideae</taxon>
        <taxon>Hibiscus</taxon>
    </lineage>
</organism>
<evidence type="ECO:0000256" key="1">
    <source>
        <dbReference type="SAM" id="MobiDB-lite"/>
    </source>
</evidence>
<accession>A0ABR2Q4T4</accession>
<evidence type="ECO:0000313" key="3">
    <source>
        <dbReference type="EMBL" id="KAK8995692.1"/>
    </source>
</evidence>
<dbReference type="SUPFAM" id="SSF47473">
    <property type="entry name" value="EF-hand"/>
    <property type="match status" value="1"/>
</dbReference>
<comment type="caution">
    <text evidence="3">The sequence shown here is derived from an EMBL/GenBank/DDBJ whole genome shotgun (WGS) entry which is preliminary data.</text>
</comment>
<dbReference type="EMBL" id="JBBPBN010000045">
    <property type="protein sequence ID" value="KAK8995692.1"/>
    <property type="molecule type" value="Genomic_DNA"/>
</dbReference>
<sequence>MGLPPIVLHGDDAGYRGPSQHGKLEMTVDEFKAWHRHFDAKHDGWIDGEELKEALHSPKVRFGWWKARQGMKEADCNQSTMKVN</sequence>
<dbReference type="Proteomes" id="UP001396334">
    <property type="component" value="Unassembled WGS sequence"/>
</dbReference>
<feature type="region of interest" description="Disordered" evidence="1">
    <location>
        <begin position="1"/>
        <end position="20"/>
    </location>
</feature>